<comment type="caution">
    <text evidence="11">The sequence shown here is derived from an EMBL/GenBank/DDBJ whole genome shotgun (WGS) entry which is preliminary data.</text>
</comment>
<dbReference type="PROSITE" id="PS51184">
    <property type="entry name" value="JMJC"/>
    <property type="match status" value="1"/>
</dbReference>
<dbReference type="PROSITE" id="PS50089">
    <property type="entry name" value="ZF_RING_2"/>
    <property type="match status" value="1"/>
</dbReference>
<protein>
    <submittedName>
        <fullName evidence="11">Uncharacterized protein</fullName>
    </submittedName>
</protein>
<keyword evidence="3" id="KW-0479">Metal-binding</keyword>
<evidence type="ECO:0000256" key="5">
    <source>
        <dbReference type="ARBA" id="ARBA00023163"/>
    </source>
</evidence>
<dbReference type="InterPro" id="IPR003347">
    <property type="entry name" value="JmjC_dom"/>
</dbReference>
<dbReference type="InterPro" id="IPR045109">
    <property type="entry name" value="LSDs-like"/>
</dbReference>
<feature type="region of interest" description="Disordered" evidence="8">
    <location>
        <begin position="582"/>
        <end position="608"/>
    </location>
</feature>
<dbReference type="GO" id="GO:0000118">
    <property type="term" value="C:histone deacetylase complex"/>
    <property type="evidence" value="ECO:0007669"/>
    <property type="project" value="TreeGrafter"/>
</dbReference>
<keyword evidence="7" id="KW-0862">Zinc</keyword>
<feature type="domain" description="RING-type" evidence="9">
    <location>
        <begin position="104"/>
        <end position="151"/>
    </location>
</feature>
<dbReference type="GO" id="GO:0006357">
    <property type="term" value="P:regulation of transcription by RNA polymerase II"/>
    <property type="evidence" value="ECO:0007669"/>
    <property type="project" value="TreeGrafter"/>
</dbReference>
<keyword evidence="5" id="KW-0804">Transcription</keyword>
<dbReference type="GO" id="GO:0031490">
    <property type="term" value="F:chromatin DNA binding"/>
    <property type="evidence" value="ECO:0007669"/>
    <property type="project" value="TreeGrafter"/>
</dbReference>
<dbReference type="GO" id="GO:0003712">
    <property type="term" value="F:transcription coregulator activity"/>
    <property type="evidence" value="ECO:0007669"/>
    <property type="project" value="TreeGrafter"/>
</dbReference>
<keyword evidence="12" id="KW-1185">Reference proteome</keyword>
<dbReference type="Gene3D" id="2.60.120.650">
    <property type="entry name" value="Cupin"/>
    <property type="match status" value="1"/>
</dbReference>
<dbReference type="EMBL" id="SDAM02001380">
    <property type="protein sequence ID" value="KAH6822285.1"/>
    <property type="molecule type" value="Genomic_DNA"/>
</dbReference>
<evidence type="ECO:0000256" key="2">
    <source>
        <dbReference type="ARBA" id="ARBA00006801"/>
    </source>
</evidence>
<evidence type="ECO:0000313" key="11">
    <source>
        <dbReference type="EMBL" id="KAH6822285.1"/>
    </source>
</evidence>
<feature type="compositionally biased region" description="Basic residues" evidence="8">
    <location>
        <begin position="12"/>
        <end position="22"/>
    </location>
</feature>
<reference evidence="11 12" key="1">
    <citation type="journal article" date="2021" name="Nat. Commun.">
        <title>Incipient diploidization of the medicinal plant Perilla within 10,000 years.</title>
        <authorList>
            <person name="Zhang Y."/>
            <person name="Shen Q."/>
            <person name="Leng L."/>
            <person name="Zhang D."/>
            <person name="Chen S."/>
            <person name="Shi Y."/>
            <person name="Ning Z."/>
            <person name="Chen S."/>
        </authorList>
    </citation>
    <scope>NUCLEOTIDE SEQUENCE [LARGE SCALE GENOMIC DNA]</scope>
    <source>
        <strain evidence="12">cv. PC099</strain>
    </source>
</reference>
<dbReference type="InterPro" id="IPR018866">
    <property type="entry name" value="Znf-4CXXC_R1"/>
</dbReference>
<evidence type="ECO:0000256" key="3">
    <source>
        <dbReference type="ARBA" id="ARBA00022723"/>
    </source>
</evidence>
<dbReference type="SMART" id="SM00558">
    <property type="entry name" value="JmjC"/>
    <property type="match status" value="1"/>
</dbReference>
<evidence type="ECO:0000259" key="9">
    <source>
        <dbReference type="PROSITE" id="PS50089"/>
    </source>
</evidence>
<dbReference type="GO" id="GO:0008270">
    <property type="term" value="F:zinc ion binding"/>
    <property type="evidence" value="ECO:0007669"/>
    <property type="project" value="UniProtKB-KW"/>
</dbReference>
<evidence type="ECO:0000256" key="4">
    <source>
        <dbReference type="ARBA" id="ARBA00023015"/>
    </source>
</evidence>
<evidence type="ECO:0000313" key="12">
    <source>
        <dbReference type="Proteomes" id="UP001190926"/>
    </source>
</evidence>
<evidence type="ECO:0000256" key="7">
    <source>
        <dbReference type="PROSITE-ProRule" id="PRU00175"/>
    </source>
</evidence>
<dbReference type="AlphaFoldDB" id="A0AAD4IW61"/>
<feature type="compositionally biased region" description="Polar residues" evidence="8">
    <location>
        <begin position="74"/>
        <end position="85"/>
    </location>
</feature>
<feature type="compositionally biased region" description="Basic and acidic residues" evidence="8">
    <location>
        <begin position="596"/>
        <end position="608"/>
    </location>
</feature>
<gene>
    <name evidence="11" type="ORF">C2S53_010683</name>
</gene>
<evidence type="ECO:0000259" key="10">
    <source>
        <dbReference type="PROSITE" id="PS51184"/>
    </source>
</evidence>
<dbReference type="PANTHER" id="PTHR12549:SF11">
    <property type="entry name" value="LYSINE-SPECIFIC DEMETHYLASE JMJ25"/>
    <property type="match status" value="1"/>
</dbReference>
<accession>A0AAD4IW61</accession>
<organism evidence="11 12">
    <name type="scientific">Perilla frutescens var. hirtella</name>
    <name type="common">Perilla citriodora</name>
    <name type="synonym">Perilla setoyensis</name>
    <dbReference type="NCBI Taxonomy" id="608512"/>
    <lineage>
        <taxon>Eukaryota</taxon>
        <taxon>Viridiplantae</taxon>
        <taxon>Streptophyta</taxon>
        <taxon>Embryophyta</taxon>
        <taxon>Tracheophyta</taxon>
        <taxon>Spermatophyta</taxon>
        <taxon>Magnoliopsida</taxon>
        <taxon>eudicotyledons</taxon>
        <taxon>Gunneridae</taxon>
        <taxon>Pentapetalae</taxon>
        <taxon>asterids</taxon>
        <taxon>lamiids</taxon>
        <taxon>Lamiales</taxon>
        <taxon>Lamiaceae</taxon>
        <taxon>Nepetoideae</taxon>
        <taxon>Elsholtzieae</taxon>
        <taxon>Perilla</taxon>
    </lineage>
</organism>
<dbReference type="Proteomes" id="UP001190926">
    <property type="component" value="Unassembled WGS sequence"/>
</dbReference>
<sequence length="829" mass="95072">MTEDEDEGVSRSRMKRGLKTKKNGGNSRKENGVGAKIAKMEDEKTEQRKRRSSNKGTGESEGKEQNMSGDPHFPSQTRGAQNTVTKTRVGMKRNDDGFLVSNMCHQCQRNDKGEVVRCTKCKTKRYCYPCMESWYPRMSAEDFAEACPVCQLNCNCKPCLRMEIPIETHRKIKKKSNFTVSDEQKIQYSEYVIKVLLPFLEQINKEQVIERELEAKIKGVTVSDIQLDESACDVDERIYCDNCKTSIADYHRSCPLCSYDLCLSCCRELRDGHLQGGDKRPPLKYVDYGFGYLHGGEKKINSGNVGNQALRMKDQLEDNMDSPSEWKSKENGVISCAPENKGGCDHVMNQKIRKAASREDSSDNTLYCASAVDIKHDDLKHFQWHWSKGEPVIVSNVLETALGLSWEPMVMWRAFRRIKSVDYDTLLFDMTAISCLDWCEVDVNVHQFFKGYSEAYSDTQFDKEGWPQILKLKDWHPSTLFEQLLPRHAIEFISCLPFKEYTHPQDGHLNLGTKLPPRSLKPDMGPRTYIAYGFNEELGRGDSVTKLHCDMSDAVNILTHLKGVTIKPYMLEKIKDVKAKHAAQDQMETSGVVENGTKDDNEKNSEELLDTKVLNVDKESKENKSEERELLTKDPHVLRQVHMDANDQVQLSGRKEDAGSKMSSGSLDDAESGALWDIFRQQDVPKLEEYIKRHFNEFRHIHGNLLPEVIHPIHDQTIYLTLEHKKRLKEEYGIEPWTFVQRLGDAIFIPAGCPHQVRNLKSCTKVALDFVSPENIQSCFQLTEEFRLLPLNHRAKEDKLEVKKMLLHAMRKAVNDAKGVERKKRRKQV</sequence>
<proteinExistence type="inferred from homology"/>
<dbReference type="GO" id="GO:0000785">
    <property type="term" value="C:chromatin"/>
    <property type="evidence" value="ECO:0007669"/>
    <property type="project" value="TreeGrafter"/>
</dbReference>
<dbReference type="Pfam" id="PF02373">
    <property type="entry name" value="JmjC"/>
    <property type="match status" value="1"/>
</dbReference>
<dbReference type="PANTHER" id="PTHR12549">
    <property type="entry name" value="JMJC DOMAIN-CONTAINING HISTONE DEMETHYLATION PROTEIN"/>
    <property type="match status" value="1"/>
</dbReference>
<comment type="subcellular location">
    <subcellularLocation>
        <location evidence="1">Nucleus</location>
    </subcellularLocation>
</comment>
<dbReference type="InterPro" id="IPR001841">
    <property type="entry name" value="Znf_RING"/>
</dbReference>
<keyword evidence="6" id="KW-0539">Nucleus</keyword>
<evidence type="ECO:0000256" key="1">
    <source>
        <dbReference type="ARBA" id="ARBA00004123"/>
    </source>
</evidence>
<keyword evidence="7" id="KW-0863">Zinc-finger</keyword>
<evidence type="ECO:0000256" key="6">
    <source>
        <dbReference type="ARBA" id="ARBA00023242"/>
    </source>
</evidence>
<keyword evidence="4" id="KW-0805">Transcription regulation</keyword>
<dbReference type="SUPFAM" id="SSF51197">
    <property type="entry name" value="Clavaminate synthase-like"/>
    <property type="match status" value="1"/>
</dbReference>
<name>A0AAD4IW61_PERFH</name>
<evidence type="ECO:0000256" key="8">
    <source>
        <dbReference type="SAM" id="MobiDB-lite"/>
    </source>
</evidence>
<comment type="similarity">
    <text evidence="2">Belongs to the JARID1 histone demethylase family.</text>
</comment>
<dbReference type="Pfam" id="PF10497">
    <property type="entry name" value="zf-4CXXC_R1"/>
    <property type="match status" value="1"/>
</dbReference>
<dbReference type="GO" id="GO:0032454">
    <property type="term" value="F:histone H3K9 demethylase activity"/>
    <property type="evidence" value="ECO:0007669"/>
    <property type="project" value="InterPro"/>
</dbReference>
<feature type="domain" description="JmjC" evidence="10">
    <location>
        <begin position="504"/>
        <end position="787"/>
    </location>
</feature>
<feature type="region of interest" description="Disordered" evidence="8">
    <location>
        <begin position="1"/>
        <end position="85"/>
    </location>
</feature>